<evidence type="ECO:0000313" key="9">
    <source>
        <dbReference type="Proteomes" id="UP000054010"/>
    </source>
</evidence>
<dbReference type="PANTHER" id="PTHR12835:SF5">
    <property type="entry name" value="BIOTIN--PROTEIN LIGASE"/>
    <property type="match status" value="1"/>
</dbReference>
<comment type="caution">
    <text evidence="8">The sequence shown here is derived from an EMBL/GenBank/DDBJ whole genome shotgun (WGS) entry which is preliminary data.</text>
</comment>
<accession>E1IG38</accession>
<dbReference type="SUPFAM" id="SSF55681">
    <property type="entry name" value="Class II aaRS and biotin synthetases"/>
    <property type="match status" value="1"/>
</dbReference>
<dbReference type="GO" id="GO:0004077">
    <property type="term" value="F:biotin--[biotin carboxyl-carrier protein] ligase activity"/>
    <property type="evidence" value="ECO:0007669"/>
    <property type="project" value="UniProtKB-EC"/>
</dbReference>
<evidence type="ECO:0000256" key="3">
    <source>
        <dbReference type="ARBA" id="ARBA00022840"/>
    </source>
</evidence>
<dbReference type="Gene3D" id="2.30.30.100">
    <property type="match status" value="1"/>
</dbReference>
<evidence type="ECO:0000256" key="2">
    <source>
        <dbReference type="ARBA" id="ARBA00022741"/>
    </source>
</evidence>
<dbReference type="HOGENOM" id="CLU_051096_5_0_0"/>
<evidence type="ECO:0000259" key="6">
    <source>
        <dbReference type="Pfam" id="PF02237"/>
    </source>
</evidence>
<protein>
    <recommendedName>
        <fullName evidence="5">biotin--[biotin carboxyl-carrier protein] ligase</fullName>
        <ecNumber evidence="5">6.3.4.15</ecNumber>
    </recommendedName>
</protein>
<gene>
    <name evidence="8" type="ORF">OSCT_2289</name>
</gene>
<dbReference type="AlphaFoldDB" id="E1IG38"/>
<proteinExistence type="predicted"/>
<dbReference type="EC" id="6.3.4.15" evidence="5"/>
<dbReference type="PANTHER" id="PTHR12835">
    <property type="entry name" value="BIOTIN PROTEIN LIGASE"/>
    <property type="match status" value="1"/>
</dbReference>
<dbReference type="Proteomes" id="UP000054010">
    <property type="component" value="Unassembled WGS sequence"/>
</dbReference>
<feature type="domain" description="BPL/LPL catalytic" evidence="7">
    <location>
        <begin position="49"/>
        <end position="160"/>
    </location>
</feature>
<feature type="domain" description="Biotin protein ligase C-terminal" evidence="6">
    <location>
        <begin position="223"/>
        <end position="267"/>
    </location>
</feature>
<dbReference type="CDD" id="cd16442">
    <property type="entry name" value="BPL"/>
    <property type="match status" value="1"/>
</dbReference>
<evidence type="ECO:0000256" key="1">
    <source>
        <dbReference type="ARBA" id="ARBA00022598"/>
    </source>
</evidence>
<dbReference type="GO" id="GO:0005524">
    <property type="term" value="F:ATP binding"/>
    <property type="evidence" value="ECO:0007669"/>
    <property type="project" value="UniProtKB-KW"/>
</dbReference>
<evidence type="ECO:0000313" key="8">
    <source>
        <dbReference type="EMBL" id="EFO79855.1"/>
    </source>
</evidence>
<evidence type="ECO:0000256" key="5">
    <source>
        <dbReference type="ARBA" id="ARBA00024227"/>
    </source>
</evidence>
<keyword evidence="2" id="KW-0547">Nucleotide-binding</keyword>
<dbReference type="InterPro" id="IPR008988">
    <property type="entry name" value="Transcriptional_repressor_C"/>
</dbReference>
<dbReference type="NCBIfam" id="TIGR00121">
    <property type="entry name" value="birA_ligase"/>
    <property type="match status" value="1"/>
</dbReference>
<dbReference type="Pfam" id="PF02237">
    <property type="entry name" value="BPL_C"/>
    <property type="match status" value="1"/>
</dbReference>
<sequence length="269" mass="29093">MQSDALDPNAILTNLGTRHLPRSVACYAEVGSTMDVVRQQIATLPDHALPLLVVADLQTSGRGRLGRSWLAEPGSALLLSLAFRPHWIAPERAFTLVWMAGVALCDAVIETSGLAALLKWPNDLLLPLPNGEYAKAGGILLESSWDGQKLEWVSIGIGVNLHSAPPAHTTRYPTTSLAAVAQQPPERLVLLRSLLRHLDHWYSRLHNGEEASLHTAWQQRLHTLGREVSVQLPHGSLSGYAEAVDADGALHIRDQDGIPNIITSGDVGV</sequence>
<dbReference type="Pfam" id="PF03099">
    <property type="entry name" value="BPL_LplA_LipB"/>
    <property type="match status" value="1"/>
</dbReference>
<dbReference type="InterPro" id="IPR004408">
    <property type="entry name" value="Biotin_CoA_COase_ligase"/>
</dbReference>
<dbReference type="eggNOG" id="COG0340">
    <property type="taxonomic scope" value="Bacteria"/>
</dbReference>
<keyword evidence="4" id="KW-0092">Biotin</keyword>
<dbReference type="InterPro" id="IPR003142">
    <property type="entry name" value="BPL_C"/>
</dbReference>
<name>E1IG38_9CHLR</name>
<dbReference type="InterPro" id="IPR004143">
    <property type="entry name" value="BPL_LPL_catalytic"/>
</dbReference>
<dbReference type="GO" id="GO:0005737">
    <property type="term" value="C:cytoplasm"/>
    <property type="evidence" value="ECO:0007669"/>
    <property type="project" value="TreeGrafter"/>
</dbReference>
<dbReference type="STRING" id="765420.OSCT_2289"/>
<dbReference type="InterPro" id="IPR045864">
    <property type="entry name" value="aa-tRNA-synth_II/BPL/LPL"/>
</dbReference>
<reference evidence="8 9" key="1">
    <citation type="journal article" date="2011" name="J. Bacteriol.">
        <title>Draft genome sequence of the anoxygenic filamentous phototrophic bacterium Oscillochloris trichoides subsp. DG-6.</title>
        <authorList>
            <person name="Kuznetsov B.B."/>
            <person name="Ivanovsky R.N."/>
            <person name="Keppen O.I."/>
            <person name="Sukhacheva M.V."/>
            <person name="Bumazhkin B.K."/>
            <person name="Patutina E.O."/>
            <person name="Beletsky A.V."/>
            <person name="Mardanov A.V."/>
            <person name="Baslerov R.V."/>
            <person name="Panteleeva A.N."/>
            <person name="Kolganova T.V."/>
            <person name="Ravin N.V."/>
            <person name="Skryabin K.G."/>
        </authorList>
    </citation>
    <scope>NUCLEOTIDE SEQUENCE [LARGE SCALE GENOMIC DNA]</scope>
    <source>
        <strain evidence="8 9">DG-6</strain>
    </source>
</reference>
<dbReference type="OrthoDB" id="9807064at2"/>
<organism evidence="8 9">
    <name type="scientific">Oscillochloris trichoides DG-6</name>
    <dbReference type="NCBI Taxonomy" id="765420"/>
    <lineage>
        <taxon>Bacteria</taxon>
        <taxon>Bacillati</taxon>
        <taxon>Chloroflexota</taxon>
        <taxon>Chloroflexia</taxon>
        <taxon>Chloroflexales</taxon>
        <taxon>Chloroflexineae</taxon>
        <taxon>Oscillochloridaceae</taxon>
        <taxon>Oscillochloris</taxon>
    </lineage>
</organism>
<keyword evidence="3" id="KW-0067">ATP-binding</keyword>
<dbReference type="EMBL" id="ADVR01000098">
    <property type="protein sequence ID" value="EFO79855.1"/>
    <property type="molecule type" value="Genomic_DNA"/>
</dbReference>
<keyword evidence="9" id="KW-1185">Reference proteome</keyword>
<evidence type="ECO:0000256" key="4">
    <source>
        <dbReference type="ARBA" id="ARBA00023267"/>
    </source>
</evidence>
<keyword evidence="1 8" id="KW-0436">Ligase</keyword>
<dbReference type="SUPFAM" id="SSF50037">
    <property type="entry name" value="C-terminal domain of transcriptional repressors"/>
    <property type="match status" value="1"/>
</dbReference>
<evidence type="ECO:0000259" key="7">
    <source>
        <dbReference type="Pfam" id="PF03099"/>
    </source>
</evidence>
<dbReference type="Gene3D" id="3.30.930.10">
    <property type="entry name" value="Bira Bifunctional Protein, Domain 2"/>
    <property type="match status" value="1"/>
</dbReference>